<dbReference type="EMBL" id="QWEY01000006">
    <property type="protein sequence ID" value="RGP37041.1"/>
    <property type="molecule type" value="Genomic_DNA"/>
</dbReference>
<keyword evidence="3" id="KW-1185">Reference proteome</keyword>
<organism evidence="2 3">
    <name type="scientific">Pseudotabrizicola alkalilacus</name>
    <dbReference type="NCBI Taxonomy" id="2305252"/>
    <lineage>
        <taxon>Bacteria</taxon>
        <taxon>Pseudomonadati</taxon>
        <taxon>Pseudomonadota</taxon>
        <taxon>Alphaproteobacteria</taxon>
        <taxon>Rhodobacterales</taxon>
        <taxon>Paracoccaceae</taxon>
        <taxon>Pseudotabrizicola</taxon>
    </lineage>
</organism>
<evidence type="ECO:0000313" key="2">
    <source>
        <dbReference type="EMBL" id="RGP37041.1"/>
    </source>
</evidence>
<dbReference type="OrthoDB" id="981203at2"/>
<dbReference type="InterPro" id="IPR011644">
    <property type="entry name" value="Heme_NO-bd"/>
</dbReference>
<comment type="caution">
    <text evidence="2">The sequence shown here is derived from an EMBL/GenBank/DDBJ whole genome shotgun (WGS) entry which is preliminary data.</text>
</comment>
<dbReference type="PANTHER" id="PTHR45655">
    <property type="entry name" value="GUANYLATE CYCLASE SOLUBLE SUBUNIT BETA-2"/>
    <property type="match status" value="1"/>
</dbReference>
<dbReference type="Proteomes" id="UP000284547">
    <property type="component" value="Unassembled WGS sequence"/>
</dbReference>
<protein>
    <submittedName>
        <fullName evidence="2">Heme NO-binding protein</fullName>
    </submittedName>
</protein>
<gene>
    <name evidence="2" type="ORF">D1012_12925</name>
</gene>
<dbReference type="InterPro" id="IPR024096">
    <property type="entry name" value="NO_sig/Golgi_transp_ligand-bd"/>
</dbReference>
<proteinExistence type="predicted"/>
<accession>A0A411Z1U2</accession>
<dbReference type="Gene3D" id="3.90.1520.10">
    <property type="entry name" value="H-NOX domain"/>
    <property type="match status" value="1"/>
</dbReference>
<name>A0A411Z1U2_9RHOB</name>
<evidence type="ECO:0000259" key="1">
    <source>
        <dbReference type="Pfam" id="PF07700"/>
    </source>
</evidence>
<feature type="domain" description="Heme NO-binding" evidence="1">
    <location>
        <begin position="3"/>
        <end position="155"/>
    </location>
</feature>
<dbReference type="InterPro" id="IPR038158">
    <property type="entry name" value="H-NOX_domain_sf"/>
</dbReference>
<reference evidence="2 3" key="1">
    <citation type="submission" date="2018-08" db="EMBL/GenBank/DDBJ databases">
        <title>Flavobacterium tibetense sp. nov., isolated from a wetland YonghuCo on Tibetan Plateau.</title>
        <authorList>
            <person name="Phurbu D."/>
            <person name="Lu H."/>
            <person name="Xing P."/>
        </authorList>
    </citation>
    <scope>NUCLEOTIDE SEQUENCE [LARGE SCALE GENOMIC DNA]</scope>
    <source>
        <strain evidence="2 3">DJC</strain>
    </source>
</reference>
<dbReference type="Pfam" id="PF07700">
    <property type="entry name" value="HNOB"/>
    <property type="match status" value="1"/>
</dbReference>
<dbReference type="RefSeq" id="WP_118152816.1">
    <property type="nucleotide sequence ID" value="NZ_QWEY01000006.1"/>
</dbReference>
<dbReference type="SUPFAM" id="SSF111126">
    <property type="entry name" value="Ligand-binding domain in the NO signalling and Golgi transport"/>
    <property type="match status" value="1"/>
</dbReference>
<dbReference type="GO" id="GO:0020037">
    <property type="term" value="F:heme binding"/>
    <property type="evidence" value="ECO:0007669"/>
    <property type="project" value="InterPro"/>
</dbReference>
<sequence length="195" mass="21790">MQGLFNRALENFLRQRHGPALWHRVVHRADLPFDSFEPLLRYDPALTDALISAACAELCQTRETMLEDMGTALVSHHDRDGLRRLLRFGGICFRDFLHSLEELPERARMALPDLHLPEMLLEDRAGGHFTLRAKPPFPGAGFVLIGLLRAMADDYGVLVLLDMAAPVGGFDVISILVLDESHAEGRRFDLAIGVP</sequence>
<dbReference type="PANTHER" id="PTHR45655:SF13">
    <property type="entry name" value="SOLUBLE GUANYLATE CYCLASE GCY-32-RELATED"/>
    <property type="match status" value="1"/>
</dbReference>
<dbReference type="AlphaFoldDB" id="A0A411Z1U2"/>
<evidence type="ECO:0000313" key="3">
    <source>
        <dbReference type="Proteomes" id="UP000284547"/>
    </source>
</evidence>